<keyword evidence="3" id="KW-0813">Transport</keyword>
<evidence type="ECO:0000256" key="12">
    <source>
        <dbReference type="SAM" id="Phobius"/>
    </source>
</evidence>
<keyword evidence="10" id="KW-0066">ATP synthesis</keyword>
<dbReference type="PANTHER" id="PTHR11410:SF0">
    <property type="entry name" value="ATP SYNTHASE SUBUNIT A"/>
    <property type="match status" value="1"/>
</dbReference>
<evidence type="ECO:0000313" key="13">
    <source>
        <dbReference type="EMBL" id="CAG30056.1"/>
    </source>
</evidence>
<dbReference type="EMBL" id="AJ716204">
    <property type="protein sequence ID" value="CAG30056.1"/>
    <property type="molecule type" value="Genomic_DNA"/>
</dbReference>
<evidence type="ECO:0000256" key="9">
    <source>
        <dbReference type="ARBA" id="ARBA00023136"/>
    </source>
</evidence>
<reference evidence="13" key="3">
    <citation type="journal article" date="2007" name="Mol. Phylogenet. Evol.">
        <title>The effect of model choice on phylogenetic inference using mitochondrial sequence data: lessons from the scorpions.</title>
        <authorList>
            <person name="Jones M.O."/>
            <person name="Gantenbein B."/>
            <person name="Fet V."/>
            <person name="Blaxter M."/>
        </authorList>
    </citation>
    <scope>NUCLEOTIDE SEQUENCE</scope>
</reference>
<sequence length="220" mass="24677">MMGNLFVVFDPVSLFGIHLNWVSMLVGIVFLPLWFWVIPSRYVVLLGEVTKGLAKEVGFLYSKKWGGVELLLISLFWFIVLSNFLGLFPFIFTATSHILVTLGLALPIWVSLMLYGWLNSTKEMFAHLVPLGTPFALMNFMVVIETVSNIIRPITLSVRWRLMIAGHLLMVLLGSAVTVGFWSISFGVFSLGLLFLLETAVAFIQSYVFMVLVGLYSAEI</sequence>
<dbReference type="Gene3D" id="1.20.120.220">
    <property type="entry name" value="ATP synthase, F0 complex, subunit A"/>
    <property type="match status" value="1"/>
</dbReference>
<keyword evidence="4" id="KW-0138">CF(0)</keyword>
<dbReference type="GO" id="GO:0045259">
    <property type="term" value="C:proton-transporting ATP synthase complex"/>
    <property type="evidence" value="ECO:0007669"/>
    <property type="project" value="UniProtKB-KW"/>
</dbReference>
<dbReference type="AlphaFoldDB" id="Q5QRX0"/>
<keyword evidence="6" id="KW-0375">Hydrogen ion transport</keyword>
<evidence type="ECO:0000256" key="5">
    <source>
        <dbReference type="ARBA" id="ARBA00022692"/>
    </source>
</evidence>
<evidence type="ECO:0000256" key="3">
    <source>
        <dbReference type="ARBA" id="ARBA00022448"/>
    </source>
</evidence>
<organism evidence="13">
    <name type="scientific">Mesobuthus gibbosus</name>
    <name type="common">Mediterranean checkered scorpion</name>
    <name type="synonym">Buthus gibbosus</name>
    <dbReference type="NCBI Taxonomy" id="123226"/>
    <lineage>
        <taxon>Eukaryota</taxon>
        <taxon>Metazoa</taxon>
        <taxon>Ecdysozoa</taxon>
        <taxon>Arthropoda</taxon>
        <taxon>Chelicerata</taxon>
        <taxon>Arachnida</taxon>
        <taxon>Scorpiones</taxon>
        <taxon>Buthida</taxon>
        <taxon>Buthoidea</taxon>
        <taxon>Buthidae</taxon>
        <taxon>Mesobuthus</taxon>
    </lineage>
</organism>
<feature type="transmembrane region" description="Helical" evidence="12">
    <location>
        <begin position="164"/>
        <end position="185"/>
    </location>
</feature>
<reference evidence="13" key="2">
    <citation type="journal article" date="2005" name="Proc. R. Soc. Lond., B, Biol. Sci.">
        <title>Evidence for recombination in scorpion mitochondrial DNA (Scorpiones: Buthidae).</title>
        <authorList>
            <person name="Gantenbein-Ritter B."/>
            <person name="Fet V."/>
            <person name="Gantenbein-Ritter I.A."/>
            <person name="Balloux F."/>
        </authorList>
    </citation>
    <scope>NUCLEOTIDE SEQUENCE</scope>
</reference>
<protein>
    <recommendedName>
        <fullName evidence="11">ATP synthase subunit a</fullName>
    </recommendedName>
</protein>
<evidence type="ECO:0000256" key="10">
    <source>
        <dbReference type="ARBA" id="ARBA00023310"/>
    </source>
</evidence>
<accession>Q5QRX0</accession>
<keyword evidence="5 12" id="KW-0812">Transmembrane</keyword>
<dbReference type="InterPro" id="IPR000568">
    <property type="entry name" value="ATP_synth_F0_asu"/>
</dbReference>
<dbReference type="InterPro" id="IPR045083">
    <property type="entry name" value="ATP_synth_F0_asu_bact/mt"/>
</dbReference>
<comment type="subcellular location">
    <subcellularLocation>
        <location evidence="1">Membrane</location>
        <topology evidence="1">Multi-pass membrane protein</topology>
    </subcellularLocation>
    <subcellularLocation>
        <location evidence="11">Mitochondrion inner membrane</location>
        <topology evidence="11">Multi-pass membrane protein</topology>
    </subcellularLocation>
</comment>
<keyword evidence="9 12" id="KW-0472">Membrane</keyword>
<feature type="transmembrane region" description="Helical" evidence="12">
    <location>
        <begin position="124"/>
        <end position="144"/>
    </location>
</feature>
<dbReference type="Pfam" id="PF00119">
    <property type="entry name" value="ATP-synt_A"/>
    <property type="match status" value="1"/>
</dbReference>
<dbReference type="NCBIfam" id="TIGR01131">
    <property type="entry name" value="ATP_synt_6_or_A"/>
    <property type="match status" value="1"/>
</dbReference>
<feature type="transmembrane region" description="Helical" evidence="12">
    <location>
        <begin position="12"/>
        <end position="37"/>
    </location>
</feature>
<keyword evidence="13" id="KW-0496">Mitochondrion</keyword>
<evidence type="ECO:0000256" key="6">
    <source>
        <dbReference type="ARBA" id="ARBA00022781"/>
    </source>
</evidence>
<dbReference type="CDD" id="cd00310">
    <property type="entry name" value="ATP-synt_Fo_a_6"/>
    <property type="match status" value="1"/>
</dbReference>
<reference evidence="13" key="1">
    <citation type="journal article" date="2005" name="Gene">
        <title>The mitochondrial genome sequence of the scorpion Centruroides limpidus (Karsch 1879) (Chelicerata; Arachnida).</title>
        <authorList>
            <person name="Davila S."/>
            <person name="Pinero D."/>
            <person name="Bustos P."/>
            <person name="Cevallos M.A."/>
            <person name="Davila G."/>
        </authorList>
    </citation>
    <scope>NUCLEOTIDE SEQUENCE</scope>
</reference>
<feature type="transmembrane region" description="Helical" evidence="12">
    <location>
        <begin position="191"/>
        <end position="216"/>
    </location>
</feature>
<evidence type="ECO:0000256" key="2">
    <source>
        <dbReference type="ARBA" id="ARBA00006810"/>
    </source>
</evidence>
<keyword evidence="7 12" id="KW-1133">Transmembrane helix</keyword>
<keyword evidence="8" id="KW-0406">Ion transport</keyword>
<dbReference type="GO" id="GO:0046933">
    <property type="term" value="F:proton-transporting ATP synthase activity, rotational mechanism"/>
    <property type="evidence" value="ECO:0007669"/>
    <property type="project" value="TreeGrafter"/>
</dbReference>
<name>Q5QRX0_MESGB</name>
<evidence type="ECO:0000256" key="4">
    <source>
        <dbReference type="ARBA" id="ARBA00022547"/>
    </source>
</evidence>
<evidence type="ECO:0000256" key="7">
    <source>
        <dbReference type="ARBA" id="ARBA00022989"/>
    </source>
</evidence>
<feature type="transmembrane region" description="Helical" evidence="12">
    <location>
        <begin position="98"/>
        <end position="118"/>
    </location>
</feature>
<proteinExistence type="inferred from homology"/>
<evidence type="ECO:0000256" key="1">
    <source>
        <dbReference type="ARBA" id="ARBA00004141"/>
    </source>
</evidence>
<dbReference type="InterPro" id="IPR035908">
    <property type="entry name" value="F0_ATP_A_sf"/>
</dbReference>
<geneLocation type="mitochondrion" evidence="13"/>
<comment type="similarity">
    <text evidence="2">Belongs to the ATPase A chain family.</text>
</comment>
<dbReference type="PANTHER" id="PTHR11410">
    <property type="entry name" value="ATP SYNTHASE SUBUNIT A"/>
    <property type="match status" value="1"/>
</dbReference>
<evidence type="ECO:0000256" key="8">
    <source>
        <dbReference type="ARBA" id="ARBA00023065"/>
    </source>
</evidence>
<dbReference type="GO" id="GO:0005743">
    <property type="term" value="C:mitochondrial inner membrane"/>
    <property type="evidence" value="ECO:0007669"/>
    <property type="project" value="UniProtKB-SubCell"/>
</dbReference>
<feature type="transmembrane region" description="Helical" evidence="12">
    <location>
        <begin position="70"/>
        <end position="91"/>
    </location>
</feature>
<dbReference type="PRINTS" id="PR00123">
    <property type="entry name" value="ATPASEA"/>
</dbReference>
<evidence type="ECO:0000256" key="11">
    <source>
        <dbReference type="RuleBase" id="RU004450"/>
    </source>
</evidence>
<dbReference type="SUPFAM" id="SSF81336">
    <property type="entry name" value="F1F0 ATP synthase subunit A"/>
    <property type="match status" value="1"/>
</dbReference>
<gene>
    <name evidence="13" type="primary">atp6</name>
</gene>